<dbReference type="Pfam" id="PF00583">
    <property type="entry name" value="Acetyltransf_1"/>
    <property type="match status" value="1"/>
</dbReference>
<dbReference type="InterPro" id="IPR016181">
    <property type="entry name" value="Acyl_CoA_acyltransferase"/>
</dbReference>
<evidence type="ECO:0000256" key="1">
    <source>
        <dbReference type="SAM" id="Phobius"/>
    </source>
</evidence>
<dbReference type="SUPFAM" id="SSF55729">
    <property type="entry name" value="Acyl-CoA N-acyltransferases (Nat)"/>
    <property type="match status" value="1"/>
</dbReference>
<evidence type="ECO:0000313" key="3">
    <source>
        <dbReference type="EMBL" id="GAA1795458.1"/>
    </source>
</evidence>
<evidence type="ECO:0000313" key="4">
    <source>
        <dbReference type="Proteomes" id="UP001500218"/>
    </source>
</evidence>
<dbReference type="Gene3D" id="3.40.630.30">
    <property type="match status" value="1"/>
</dbReference>
<evidence type="ECO:0000259" key="2">
    <source>
        <dbReference type="PROSITE" id="PS51186"/>
    </source>
</evidence>
<gene>
    <name evidence="3" type="ORF">GCM10009682_16530</name>
</gene>
<keyword evidence="1" id="KW-1133">Transmembrane helix</keyword>
<reference evidence="4" key="1">
    <citation type="journal article" date="2019" name="Int. J. Syst. Evol. Microbiol.">
        <title>The Global Catalogue of Microorganisms (GCM) 10K type strain sequencing project: providing services to taxonomists for standard genome sequencing and annotation.</title>
        <authorList>
            <consortium name="The Broad Institute Genomics Platform"/>
            <consortium name="The Broad Institute Genome Sequencing Center for Infectious Disease"/>
            <person name="Wu L."/>
            <person name="Ma J."/>
        </authorList>
    </citation>
    <scope>NUCLEOTIDE SEQUENCE [LARGE SCALE GENOMIC DNA]</scope>
    <source>
        <strain evidence="4">JCM 13250</strain>
    </source>
</reference>
<feature type="transmembrane region" description="Helical" evidence="1">
    <location>
        <begin position="224"/>
        <end position="247"/>
    </location>
</feature>
<keyword evidence="4" id="KW-1185">Reference proteome</keyword>
<dbReference type="PROSITE" id="PS51186">
    <property type="entry name" value="GNAT"/>
    <property type="match status" value="1"/>
</dbReference>
<protein>
    <recommendedName>
        <fullName evidence="2">N-acetyltransferase domain-containing protein</fullName>
    </recommendedName>
</protein>
<dbReference type="EMBL" id="BAAALT010000039">
    <property type="protein sequence ID" value="GAA1795458.1"/>
    <property type="molecule type" value="Genomic_DNA"/>
</dbReference>
<accession>A0ABP4Y0P2</accession>
<name>A0ABP4Y0P2_9ACTN</name>
<feature type="transmembrane region" description="Helical" evidence="1">
    <location>
        <begin position="186"/>
        <end position="212"/>
    </location>
</feature>
<comment type="caution">
    <text evidence="3">The sequence shown here is derived from an EMBL/GenBank/DDBJ whole genome shotgun (WGS) entry which is preliminary data.</text>
</comment>
<sequence>MSLTSYAVRRMAGDEVAARADEFASLYRRVYGEPPYNETEEQAAEFEQNLIGNTTRSGFALIVAEPAGRTDHIIGFAFGFTFPVDRWWRHAGEEPDLVSGAEKFAVMELVVHPDERRQGIAGTLMRDLLRGRPEPFATLFANPAAPARDVYRSWGWKQVAVADTPHMGPMDVLIKRLTPARSWRRAVWECLGGLGHGIVGQLLAFWLFAYVGLFTGRADVSDQLAAGLMAAILVAAVPTVAVPVVALRILRRRPVRAGGLLVGWVLGTVVIAQLFGVVTPLLNELPATCPCEPAIEQLGSWGG</sequence>
<organism evidence="3 4">
    <name type="scientific">Luedemannella flava</name>
    <dbReference type="NCBI Taxonomy" id="349316"/>
    <lineage>
        <taxon>Bacteria</taxon>
        <taxon>Bacillati</taxon>
        <taxon>Actinomycetota</taxon>
        <taxon>Actinomycetes</taxon>
        <taxon>Micromonosporales</taxon>
        <taxon>Micromonosporaceae</taxon>
        <taxon>Luedemannella</taxon>
    </lineage>
</organism>
<keyword evidence="1" id="KW-0812">Transmembrane</keyword>
<dbReference type="Proteomes" id="UP001500218">
    <property type="component" value="Unassembled WGS sequence"/>
</dbReference>
<feature type="domain" description="N-acetyltransferase" evidence="2">
    <location>
        <begin position="6"/>
        <end position="178"/>
    </location>
</feature>
<dbReference type="InterPro" id="IPR000182">
    <property type="entry name" value="GNAT_dom"/>
</dbReference>
<proteinExistence type="predicted"/>
<feature type="transmembrane region" description="Helical" evidence="1">
    <location>
        <begin position="259"/>
        <end position="282"/>
    </location>
</feature>
<dbReference type="RefSeq" id="WP_344128008.1">
    <property type="nucleotide sequence ID" value="NZ_BAAALT010000039.1"/>
</dbReference>
<keyword evidence="1" id="KW-0472">Membrane</keyword>